<evidence type="ECO:0000313" key="2">
    <source>
        <dbReference type="EMBL" id="KKK51238.1"/>
    </source>
</evidence>
<protein>
    <recommendedName>
        <fullName evidence="3">Glycosyltransferase RgtA/B/C/D-like domain-containing protein</fullName>
    </recommendedName>
</protein>
<feature type="transmembrane region" description="Helical" evidence="1">
    <location>
        <begin position="172"/>
        <end position="200"/>
    </location>
</feature>
<evidence type="ECO:0008006" key="3">
    <source>
        <dbReference type="Google" id="ProtNLM"/>
    </source>
</evidence>
<feature type="transmembrane region" description="Helical" evidence="1">
    <location>
        <begin position="62"/>
        <end position="80"/>
    </location>
</feature>
<keyword evidence="1" id="KW-1133">Transmembrane helix</keyword>
<feature type="transmembrane region" description="Helical" evidence="1">
    <location>
        <begin position="20"/>
        <end position="41"/>
    </location>
</feature>
<accession>A0A0F8W3R9</accession>
<keyword evidence="1" id="KW-0812">Transmembrane</keyword>
<sequence length="302" mass="33322">MRETPTLSHCESPGAGGGVIVRRSLGFAAMLAVAMAMRTEYLTHWDALDYAPQAIRRHSSDLFLGRWWFIAFMRAAYIIGRELFSLTILEGYRAMQLACALFMAGAVVAGMAWTYRLTKSVIAEIGFAVLIVSSPMLGAIASSVMTESAALFMLSLSFLAWEHAIATRRKAMIWALVSGLAFGVMVSMREPGIVLGFWPIISCLTDKPKRRWALLSAGGLGTAVTLGIGILMAARWYPWPDVSYWQNIGRWISSMQIEREQLSVSLSDQLATLASYIYRASPVVALLMIPSLLWSTAKRPRT</sequence>
<proteinExistence type="predicted"/>
<feature type="transmembrane region" description="Helical" evidence="1">
    <location>
        <begin position="127"/>
        <end position="160"/>
    </location>
</feature>
<feature type="non-terminal residue" evidence="2">
    <location>
        <position position="302"/>
    </location>
</feature>
<organism evidence="2">
    <name type="scientific">marine sediment metagenome</name>
    <dbReference type="NCBI Taxonomy" id="412755"/>
    <lineage>
        <taxon>unclassified sequences</taxon>
        <taxon>metagenomes</taxon>
        <taxon>ecological metagenomes</taxon>
    </lineage>
</organism>
<dbReference type="EMBL" id="LAZR01067612">
    <property type="protein sequence ID" value="KKK51238.1"/>
    <property type="molecule type" value="Genomic_DNA"/>
</dbReference>
<evidence type="ECO:0000256" key="1">
    <source>
        <dbReference type="SAM" id="Phobius"/>
    </source>
</evidence>
<comment type="caution">
    <text evidence="2">The sequence shown here is derived from an EMBL/GenBank/DDBJ whole genome shotgun (WGS) entry which is preliminary data.</text>
</comment>
<feature type="transmembrane region" description="Helical" evidence="1">
    <location>
        <begin position="92"/>
        <end position="115"/>
    </location>
</feature>
<reference evidence="2" key="1">
    <citation type="journal article" date="2015" name="Nature">
        <title>Complex archaea that bridge the gap between prokaryotes and eukaryotes.</title>
        <authorList>
            <person name="Spang A."/>
            <person name="Saw J.H."/>
            <person name="Jorgensen S.L."/>
            <person name="Zaremba-Niedzwiedzka K."/>
            <person name="Martijn J."/>
            <person name="Lind A.E."/>
            <person name="van Eijk R."/>
            <person name="Schleper C."/>
            <person name="Guy L."/>
            <person name="Ettema T.J."/>
        </authorList>
    </citation>
    <scope>NUCLEOTIDE SEQUENCE</scope>
</reference>
<feature type="transmembrane region" description="Helical" evidence="1">
    <location>
        <begin position="276"/>
        <end position="297"/>
    </location>
</feature>
<dbReference type="AlphaFoldDB" id="A0A0F8W3R9"/>
<feature type="transmembrane region" description="Helical" evidence="1">
    <location>
        <begin position="212"/>
        <end position="237"/>
    </location>
</feature>
<gene>
    <name evidence="2" type="ORF">LCGC14_3116950</name>
</gene>
<keyword evidence="1" id="KW-0472">Membrane</keyword>
<name>A0A0F8W3R9_9ZZZZ</name>